<keyword evidence="2" id="KW-0235">DNA replication</keyword>
<evidence type="ECO:0000256" key="4">
    <source>
        <dbReference type="ARBA" id="ARBA00023242"/>
    </source>
</evidence>
<sequence length="154" mass="17194">MCAIINNTPIFSYSPSKDSGVPEWAIVEVQGDLEVRSDQVMDGQFVGDLCYNKYGQPIFIIGHHILQGREQPMEKPFAVLQKSRTNEGENLDVTSQLDSTIMSTAGDQTILDSTVAIENKSKQRTQYTVRAIVTRKLIFKSRPKPIIANVAKHV</sequence>
<dbReference type="FunCoup" id="A0A7R8UGB9">
    <property type="interactions" value="1620"/>
</dbReference>
<comment type="similarity">
    <text evidence="6">Belongs to the CTF8 family.</text>
</comment>
<evidence type="ECO:0000313" key="8">
    <source>
        <dbReference type="Proteomes" id="UP000594454"/>
    </source>
</evidence>
<evidence type="ECO:0000256" key="2">
    <source>
        <dbReference type="ARBA" id="ARBA00022705"/>
    </source>
</evidence>
<proteinExistence type="inferred from homology"/>
<accession>A0A7R8UGB9</accession>
<dbReference type="InParanoid" id="A0A7R8UGB9"/>
<dbReference type="AlphaFoldDB" id="A0A7R8UGB9"/>
<comment type="subcellular location">
    <subcellularLocation>
        <location evidence="1">Nucleus</location>
    </subcellularLocation>
</comment>
<evidence type="ECO:0008006" key="9">
    <source>
        <dbReference type="Google" id="ProtNLM"/>
    </source>
</evidence>
<organism evidence="7 8">
    <name type="scientific">Hermetia illucens</name>
    <name type="common">Black soldier fly</name>
    <dbReference type="NCBI Taxonomy" id="343691"/>
    <lineage>
        <taxon>Eukaryota</taxon>
        <taxon>Metazoa</taxon>
        <taxon>Ecdysozoa</taxon>
        <taxon>Arthropoda</taxon>
        <taxon>Hexapoda</taxon>
        <taxon>Insecta</taxon>
        <taxon>Pterygota</taxon>
        <taxon>Neoptera</taxon>
        <taxon>Endopterygota</taxon>
        <taxon>Diptera</taxon>
        <taxon>Brachycera</taxon>
        <taxon>Stratiomyomorpha</taxon>
        <taxon>Stratiomyidae</taxon>
        <taxon>Hermetiinae</taxon>
        <taxon>Hermetia</taxon>
    </lineage>
</organism>
<keyword evidence="3" id="KW-0238">DNA-binding</keyword>
<reference evidence="7 8" key="1">
    <citation type="submission" date="2020-11" db="EMBL/GenBank/DDBJ databases">
        <authorList>
            <person name="Wallbank WR R."/>
            <person name="Pardo Diaz C."/>
            <person name="Kozak K."/>
            <person name="Martin S."/>
            <person name="Jiggins C."/>
            <person name="Moest M."/>
            <person name="Warren A I."/>
            <person name="Generalovic N T."/>
            <person name="Byers J.R.P. K."/>
            <person name="Montejo-Kovacevich G."/>
            <person name="Yen C E."/>
        </authorList>
    </citation>
    <scope>NUCLEOTIDE SEQUENCE [LARGE SCALE GENOMIC DNA]</scope>
</reference>
<dbReference type="GO" id="GO:0006260">
    <property type="term" value="P:DNA replication"/>
    <property type="evidence" value="ECO:0007669"/>
    <property type="project" value="UniProtKB-KW"/>
</dbReference>
<evidence type="ECO:0000256" key="6">
    <source>
        <dbReference type="ARBA" id="ARBA00038447"/>
    </source>
</evidence>
<keyword evidence="5" id="KW-0131">Cell cycle</keyword>
<dbReference type="PANTHER" id="PTHR28605:SF1">
    <property type="entry name" value="CHROMOSOME TRANSMISSION FIDELITY FACTOR 8"/>
    <property type="match status" value="1"/>
</dbReference>
<evidence type="ECO:0000256" key="1">
    <source>
        <dbReference type="ARBA" id="ARBA00004123"/>
    </source>
</evidence>
<keyword evidence="8" id="KW-1185">Reference proteome</keyword>
<name>A0A7R8UGB9_HERIL</name>
<dbReference type="GO" id="GO:0031390">
    <property type="term" value="C:Ctf18 RFC-like complex"/>
    <property type="evidence" value="ECO:0007669"/>
    <property type="project" value="InterPro"/>
</dbReference>
<dbReference type="EMBL" id="LR899010">
    <property type="protein sequence ID" value="CAD7080360.1"/>
    <property type="molecule type" value="Genomic_DNA"/>
</dbReference>
<dbReference type="GO" id="GO:0007064">
    <property type="term" value="P:mitotic sister chromatid cohesion"/>
    <property type="evidence" value="ECO:0007669"/>
    <property type="project" value="InterPro"/>
</dbReference>
<evidence type="ECO:0000313" key="7">
    <source>
        <dbReference type="EMBL" id="CAD7080360.1"/>
    </source>
</evidence>
<dbReference type="Proteomes" id="UP000594454">
    <property type="component" value="Chromosome 2"/>
</dbReference>
<dbReference type="OrthoDB" id="121932at2759"/>
<dbReference type="GO" id="GO:0003677">
    <property type="term" value="F:DNA binding"/>
    <property type="evidence" value="ECO:0007669"/>
    <property type="project" value="UniProtKB-KW"/>
</dbReference>
<protein>
    <recommendedName>
        <fullName evidence="9">Chromosome transmission fidelity protein 8</fullName>
    </recommendedName>
</protein>
<dbReference type="PANTHER" id="PTHR28605">
    <property type="entry name" value="CTF8, CHROMOSOME TRANSMISSION FIDELITY FACTOR 8 HOMOLOG (S. CEREVISIAE)"/>
    <property type="match status" value="1"/>
</dbReference>
<evidence type="ECO:0000256" key="5">
    <source>
        <dbReference type="ARBA" id="ARBA00023306"/>
    </source>
</evidence>
<keyword evidence="4" id="KW-0539">Nucleus</keyword>
<dbReference type="Pfam" id="PF09696">
    <property type="entry name" value="Ctf8"/>
    <property type="match status" value="1"/>
</dbReference>
<gene>
    <name evidence="7" type="ORF">HERILL_LOCUS3517</name>
</gene>
<dbReference type="InterPro" id="IPR018607">
    <property type="entry name" value="Ctf8"/>
</dbReference>
<evidence type="ECO:0000256" key="3">
    <source>
        <dbReference type="ARBA" id="ARBA00023125"/>
    </source>
</evidence>